<dbReference type="Proteomes" id="UP001560685">
    <property type="component" value="Unassembled WGS sequence"/>
</dbReference>
<reference evidence="1 2" key="1">
    <citation type="submission" date="2024-05" db="EMBL/GenBank/DDBJ databases">
        <title>Three bacterial strains, DH-69, EH-24, and ECK-19 isolated from coastal sediments.</title>
        <authorList>
            <person name="Ye Y.-Q."/>
            <person name="Du Z.-J."/>
        </authorList>
    </citation>
    <scope>NUCLEOTIDE SEQUENCE [LARGE SCALE GENOMIC DNA]</scope>
    <source>
        <strain evidence="1 2">ECK-19</strain>
    </source>
</reference>
<accession>A0ABV3Z124</accession>
<evidence type="ECO:0000313" key="1">
    <source>
        <dbReference type="EMBL" id="MEX6632471.1"/>
    </source>
</evidence>
<dbReference type="Pfam" id="PF09932">
    <property type="entry name" value="DUF2164"/>
    <property type="match status" value="1"/>
</dbReference>
<dbReference type="RefSeq" id="WP_369312395.1">
    <property type="nucleotide sequence ID" value="NZ_JBEHZE010000001.1"/>
</dbReference>
<name>A0ABV3Z124_9PROT</name>
<dbReference type="InterPro" id="IPR018680">
    <property type="entry name" value="DUF2164"/>
</dbReference>
<sequence>MQPIKFSNEERKEIVARIQTYFHEELEHQIGDIPAELLLNFFTDEIGAHYYNRGLYDAQAVLSKQLDQFTDAVYGLEQRPKQR</sequence>
<comment type="caution">
    <text evidence="1">The sequence shown here is derived from an EMBL/GenBank/DDBJ whole genome shotgun (WGS) entry which is preliminary data.</text>
</comment>
<dbReference type="EMBL" id="JBEHZE010000001">
    <property type="protein sequence ID" value="MEX6632471.1"/>
    <property type="molecule type" value="Genomic_DNA"/>
</dbReference>
<proteinExistence type="predicted"/>
<keyword evidence="2" id="KW-1185">Reference proteome</keyword>
<protein>
    <submittedName>
        <fullName evidence="1">DUF2164 domain-containing protein</fullName>
    </submittedName>
</protein>
<gene>
    <name evidence="1" type="ORF">ABFZ84_02825</name>
</gene>
<organism evidence="1 2">
    <name type="scientific">Hyphococcus lacteus</name>
    <dbReference type="NCBI Taxonomy" id="3143536"/>
    <lineage>
        <taxon>Bacteria</taxon>
        <taxon>Pseudomonadati</taxon>
        <taxon>Pseudomonadota</taxon>
        <taxon>Alphaproteobacteria</taxon>
        <taxon>Parvularculales</taxon>
        <taxon>Parvularculaceae</taxon>
        <taxon>Hyphococcus</taxon>
    </lineage>
</organism>
<evidence type="ECO:0000313" key="2">
    <source>
        <dbReference type="Proteomes" id="UP001560685"/>
    </source>
</evidence>